<feature type="coiled-coil region" evidence="3">
    <location>
        <begin position="14"/>
        <end position="48"/>
    </location>
</feature>
<dbReference type="PANTHER" id="PTHR23180:SF399">
    <property type="entry name" value="BLOWN FUSE, ISOFORM A-RELATED"/>
    <property type="match status" value="1"/>
</dbReference>
<evidence type="ECO:0000256" key="3">
    <source>
        <dbReference type="SAM" id="Coils"/>
    </source>
</evidence>
<dbReference type="GO" id="GO:0005096">
    <property type="term" value="F:GTPase activator activity"/>
    <property type="evidence" value="ECO:0007669"/>
    <property type="project" value="InterPro"/>
</dbReference>
<dbReference type="EMBL" id="CP045890">
    <property type="protein sequence ID" value="QQP55927.1"/>
    <property type="molecule type" value="Genomic_DNA"/>
</dbReference>
<keyword evidence="3" id="KW-0175">Coiled coil</keyword>
<keyword evidence="2" id="KW-0862">Zinc</keyword>
<dbReference type="Proteomes" id="UP000595437">
    <property type="component" value="Chromosome 1"/>
</dbReference>
<dbReference type="SUPFAM" id="SSF103657">
    <property type="entry name" value="BAR/IMD domain-like"/>
    <property type="match status" value="1"/>
</dbReference>
<dbReference type="OrthoDB" id="10070851at2759"/>
<protein>
    <recommendedName>
        <fullName evidence="4">BAR domain-containing protein</fullName>
    </recommendedName>
</protein>
<dbReference type="PANTHER" id="PTHR23180">
    <property type="entry name" value="CENTAURIN/ARF"/>
    <property type="match status" value="1"/>
</dbReference>
<dbReference type="GO" id="GO:0046872">
    <property type="term" value="F:metal ion binding"/>
    <property type="evidence" value="ECO:0007669"/>
    <property type="project" value="UniProtKB-KW"/>
</dbReference>
<dbReference type="GO" id="GO:0005737">
    <property type="term" value="C:cytoplasm"/>
    <property type="evidence" value="ECO:0007669"/>
    <property type="project" value="InterPro"/>
</dbReference>
<evidence type="ECO:0000256" key="1">
    <source>
        <dbReference type="ARBA" id="ARBA00022723"/>
    </source>
</evidence>
<feature type="domain" description="BAR" evidence="4">
    <location>
        <begin position="5"/>
        <end position="94"/>
    </location>
</feature>
<accession>A0A7T8QUV4</accession>
<dbReference type="Pfam" id="PF16746">
    <property type="entry name" value="BAR_3"/>
    <property type="match status" value="1"/>
</dbReference>
<keyword evidence="6" id="KW-1185">Reference proteome</keyword>
<dbReference type="InterPro" id="IPR004148">
    <property type="entry name" value="BAR_dom"/>
</dbReference>
<evidence type="ECO:0000259" key="4">
    <source>
        <dbReference type="Pfam" id="PF16746"/>
    </source>
</evidence>
<name>A0A7T8QUV4_CALRO</name>
<proteinExistence type="predicted"/>
<evidence type="ECO:0000256" key="2">
    <source>
        <dbReference type="ARBA" id="ARBA00022833"/>
    </source>
</evidence>
<gene>
    <name evidence="5" type="ORF">FKW44_000421</name>
</gene>
<evidence type="ECO:0000313" key="5">
    <source>
        <dbReference type="EMBL" id="QQP55927.1"/>
    </source>
</evidence>
<dbReference type="AlphaFoldDB" id="A0A7T8QUV4"/>
<evidence type="ECO:0000313" key="6">
    <source>
        <dbReference type="Proteomes" id="UP000595437"/>
    </source>
</evidence>
<sequence length="141" mass="16636">MKPVIDFLEALSDSPRFRNQLQRQEANLEDLESRTEKLLKICNAMTEAGKAYNGTQTQFLAALWEMSAYFSSEKGGDTPKVTTNLNQLIHTFQTSRYPDMRKQEEDLSLNQEFREIYDEQKRLKTRQMPQKKKRDRIEILN</sequence>
<dbReference type="InterPro" id="IPR045258">
    <property type="entry name" value="ACAP1/2/3-like"/>
</dbReference>
<dbReference type="Gene3D" id="1.20.1270.60">
    <property type="entry name" value="Arfaptin homology (AH) domain/BAR domain"/>
    <property type="match status" value="1"/>
</dbReference>
<keyword evidence="1" id="KW-0479">Metal-binding</keyword>
<organism evidence="5 6">
    <name type="scientific">Caligus rogercresseyi</name>
    <name type="common">Sea louse</name>
    <dbReference type="NCBI Taxonomy" id="217165"/>
    <lineage>
        <taxon>Eukaryota</taxon>
        <taxon>Metazoa</taxon>
        <taxon>Ecdysozoa</taxon>
        <taxon>Arthropoda</taxon>
        <taxon>Crustacea</taxon>
        <taxon>Multicrustacea</taxon>
        <taxon>Hexanauplia</taxon>
        <taxon>Copepoda</taxon>
        <taxon>Siphonostomatoida</taxon>
        <taxon>Caligidae</taxon>
        <taxon>Caligus</taxon>
    </lineage>
</organism>
<dbReference type="InterPro" id="IPR027267">
    <property type="entry name" value="AH/BAR_dom_sf"/>
</dbReference>
<reference evidence="6" key="1">
    <citation type="submission" date="2021-01" db="EMBL/GenBank/DDBJ databases">
        <title>Caligus Genome Assembly.</title>
        <authorList>
            <person name="Gallardo-Escarate C."/>
        </authorList>
    </citation>
    <scope>NUCLEOTIDE SEQUENCE [LARGE SCALE GENOMIC DNA]</scope>
</reference>